<dbReference type="OrthoDB" id="27237at2759"/>
<dbReference type="RefSeq" id="XP_021885170.1">
    <property type="nucleotide sequence ID" value="XM_022028499.1"/>
</dbReference>
<dbReference type="PANTHER" id="PTHR13060">
    <property type="entry name" value="SGT1 PROTEIN HSGT1 SUPPRESSOR OF GCR2"/>
    <property type="match status" value="1"/>
</dbReference>
<dbReference type="InParanoid" id="A0A1Y2H139"/>
<dbReference type="Pfam" id="PF07093">
    <property type="entry name" value="SGT1"/>
    <property type="match status" value="2"/>
</dbReference>
<proteinExistence type="predicted"/>
<evidence type="ECO:0000313" key="3">
    <source>
        <dbReference type="Proteomes" id="UP000193648"/>
    </source>
</evidence>
<accession>A0A1Y2H139</accession>
<sequence>MESSFPLHDHIQQQRRALSEETVSYAIYFPKATIESAGSEAEPDTKTQTDQEQTNAAAHYLLDSIHIAKTFIYSIVTDLTKDYIWHKDAFSLHVETKKDTCESRVCDSLDDEWLIVSLLREITRRIPGTIARIQDNDGEFLLIEAAEHIPSWLDPENSDNRVFIHNGDLHIIPIAVTADEKKIYPPTLGTKSESPKLQDALEIIWTSSSSLAGKDWNSSKSRAPTVVIPTLASPAIQRAAFGPLSSPLSSSSLNLSADKDFVARKIQEQKHYARCQIPLDVARVLKIRPELVTRACEAFYTRDALGMAACSRMAKFLPRKSSKTASSDKDDLGSELGHGVVKLGKNSTLFVTTSVCFTKTCYAQLMGQQFHPPKIWDGIVPPISVEDANDPQKLKEAELGMKLTCGFEILCSPDYPGDFGFKSGDEIQLEDFPFATDSGWIVFKNNLAARQYFGDERPGSQKYQQLEETAKRQFLENKSAKLRDEHQDTSYYGHGYHPVQEIERILNNHITNGSIVNDLVDDRPDDDDSWMNVDLQMLEDMMRARGFGNDGRVAESGSKSSADIERPFDGDFDMQQMLNRFGEFVQKGQGGVEGAEFLDEQTDSEDDEDSEDDYVADNRDGDEAENQESVVQDILDSSDDEDIFASDYEERQARKRTAQRQRAFMFGSEMMNFDIGDTGEGKGTKEKVDTETHAENLQPIGLDREKFREALERRFGQNYKQLARGKVSQRDDDEEKDIDMDDQGLQEYMDALDIELSATKVGESFEKMSVGVSAASKTQPKTDKGKGVSRISATTITPQSEKNLEELVKEYAERSRRGFGRHGGPYGYDPAAMAFADDDEEEEPSAARVSTDDEVGDEIISDVEKEEERVVVDEDLNLAKNLLESFRSQGGLPGPAGNILSRLGIMLPRDEADDEDDEDDEDD</sequence>
<name>A0A1Y2H139_9FUNG</name>
<evidence type="ECO:0000256" key="1">
    <source>
        <dbReference type="SAM" id="MobiDB-lite"/>
    </source>
</evidence>
<feature type="compositionally biased region" description="Acidic residues" evidence="1">
    <location>
        <begin position="599"/>
        <end position="615"/>
    </location>
</feature>
<feature type="region of interest" description="Disordered" evidence="1">
    <location>
        <begin position="599"/>
        <end position="627"/>
    </location>
</feature>
<dbReference type="PANTHER" id="PTHR13060:SF0">
    <property type="entry name" value="PROTEIN ECDYSONELESS HOMOLOG"/>
    <property type="match status" value="1"/>
</dbReference>
<dbReference type="STRING" id="64571.A0A1Y2H139"/>
<evidence type="ECO:0000313" key="2">
    <source>
        <dbReference type="EMBL" id="ORZ27443.1"/>
    </source>
</evidence>
<comment type="caution">
    <text evidence="2">The sequence shown here is derived from an EMBL/GenBank/DDBJ whole genome shotgun (WGS) entry which is preliminary data.</text>
</comment>
<dbReference type="InterPro" id="IPR010770">
    <property type="entry name" value="Ecd"/>
</dbReference>
<keyword evidence="3" id="KW-1185">Reference proteome</keyword>
<feature type="region of interest" description="Disordered" evidence="1">
    <location>
        <begin position="837"/>
        <end position="863"/>
    </location>
</feature>
<dbReference type="GeneID" id="33570342"/>
<dbReference type="GO" id="GO:0005634">
    <property type="term" value="C:nucleus"/>
    <property type="evidence" value="ECO:0007669"/>
    <property type="project" value="TreeGrafter"/>
</dbReference>
<feature type="compositionally biased region" description="Acidic residues" evidence="1">
    <location>
        <begin position="852"/>
        <end position="861"/>
    </location>
</feature>
<dbReference type="EMBL" id="MCFF01000004">
    <property type="protein sequence ID" value="ORZ27443.1"/>
    <property type="molecule type" value="Genomic_DNA"/>
</dbReference>
<feature type="region of interest" description="Disordered" evidence="1">
    <location>
        <begin position="549"/>
        <end position="569"/>
    </location>
</feature>
<dbReference type="AlphaFoldDB" id="A0A1Y2H139"/>
<gene>
    <name evidence="2" type="ORF">BCR41DRAFT_392773</name>
</gene>
<reference evidence="2 3" key="1">
    <citation type="submission" date="2016-07" db="EMBL/GenBank/DDBJ databases">
        <title>Pervasive Adenine N6-methylation of Active Genes in Fungi.</title>
        <authorList>
            <consortium name="DOE Joint Genome Institute"/>
            <person name="Mondo S.J."/>
            <person name="Dannebaum R.O."/>
            <person name="Kuo R.C."/>
            <person name="Labutti K."/>
            <person name="Haridas S."/>
            <person name="Kuo A."/>
            <person name="Salamov A."/>
            <person name="Ahrendt S.R."/>
            <person name="Lipzen A."/>
            <person name="Sullivan W."/>
            <person name="Andreopoulos W.B."/>
            <person name="Clum A."/>
            <person name="Lindquist E."/>
            <person name="Daum C."/>
            <person name="Ramamoorthy G.K."/>
            <person name="Gryganskyi A."/>
            <person name="Culley D."/>
            <person name="Magnuson J.K."/>
            <person name="James T.Y."/>
            <person name="O'Malley M.A."/>
            <person name="Stajich J.E."/>
            <person name="Spatafora J.W."/>
            <person name="Visel A."/>
            <person name="Grigoriev I.V."/>
        </authorList>
    </citation>
    <scope>NUCLEOTIDE SEQUENCE [LARGE SCALE GENOMIC DNA]</scope>
    <source>
        <strain evidence="2 3">NRRL 3116</strain>
    </source>
</reference>
<dbReference type="Proteomes" id="UP000193648">
    <property type="component" value="Unassembled WGS sequence"/>
</dbReference>
<dbReference type="FunCoup" id="A0A1Y2H139">
    <property type="interactions" value="783"/>
</dbReference>
<protein>
    <submittedName>
        <fullName evidence="2">SGT1 protein-domain-containing protein</fullName>
    </submittedName>
</protein>
<organism evidence="2 3">
    <name type="scientific">Lobosporangium transversale</name>
    <dbReference type="NCBI Taxonomy" id="64571"/>
    <lineage>
        <taxon>Eukaryota</taxon>
        <taxon>Fungi</taxon>
        <taxon>Fungi incertae sedis</taxon>
        <taxon>Mucoromycota</taxon>
        <taxon>Mortierellomycotina</taxon>
        <taxon>Mortierellomycetes</taxon>
        <taxon>Mortierellales</taxon>
        <taxon>Mortierellaceae</taxon>
        <taxon>Lobosporangium</taxon>
    </lineage>
</organism>